<keyword evidence="1" id="KW-0677">Repeat</keyword>
<feature type="transmembrane region" description="Helical" evidence="3">
    <location>
        <begin position="198"/>
        <end position="219"/>
    </location>
</feature>
<dbReference type="InterPro" id="IPR011990">
    <property type="entry name" value="TPR-like_helical_dom_sf"/>
</dbReference>
<dbReference type="EMBL" id="BJWL01000410">
    <property type="protein sequence ID" value="GFS43083.1"/>
    <property type="molecule type" value="Genomic_DNA"/>
</dbReference>
<evidence type="ECO:0000256" key="1">
    <source>
        <dbReference type="ARBA" id="ARBA00022737"/>
    </source>
</evidence>
<dbReference type="FunFam" id="1.25.40.10:FF:000344">
    <property type="entry name" value="Pentatricopeptide repeat-containing protein"/>
    <property type="match status" value="1"/>
</dbReference>
<comment type="caution">
    <text evidence="4">The sequence shown here is derived from an EMBL/GenBank/DDBJ whole genome shotgun (WGS) entry which is preliminary data.</text>
</comment>
<dbReference type="PROSITE" id="PS51375">
    <property type="entry name" value="PPR"/>
    <property type="match status" value="3"/>
</dbReference>
<keyword evidence="3" id="KW-1133">Transmembrane helix</keyword>
<evidence type="ECO:0000256" key="3">
    <source>
        <dbReference type="SAM" id="Phobius"/>
    </source>
</evidence>
<feature type="repeat" description="PPR" evidence="2">
    <location>
        <begin position="371"/>
        <end position="405"/>
    </location>
</feature>
<gene>
    <name evidence="4" type="ORF">Acr_00g0083490</name>
</gene>
<dbReference type="InterPro" id="IPR002885">
    <property type="entry name" value="PPR_rpt"/>
</dbReference>
<organism evidence="4 5">
    <name type="scientific">Actinidia rufa</name>
    <dbReference type="NCBI Taxonomy" id="165716"/>
    <lineage>
        <taxon>Eukaryota</taxon>
        <taxon>Viridiplantae</taxon>
        <taxon>Streptophyta</taxon>
        <taxon>Embryophyta</taxon>
        <taxon>Tracheophyta</taxon>
        <taxon>Spermatophyta</taxon>
        <taxon>Magnoliopsida</taxon>
        <taxon>eudicotyledons</taxon>
        <taxon>Gunneridae</taxon>
        <taxon>Pentapetalae</taxon>
        <taxon>asterids</taxon>
        <taxon>Ericales</taxon>
        <taxon>Actinidiaceae</taxon>
        <taxon>Actinidia</taxon>
    </lineage>
</organism>
<dbReference type="Pfam" id="PF13041">
    <property type="entry name" value="PPR_2"/>
    <property type="match status" value="2"/>
</dbReference>
<dbReference type="NCBIfam" id="TIGR00756">
    <property type="entry name" value="PPR"/>
    <property type="match status" value="4"/>
</dbReference>
<reference evidence="5" key="1">
    <citation type="submission" date="2019-07" db="EMBL/GenBank/DDBJ databases">
        <title>De Novo Assembly of kiwifruit Actinidia rufa.</title>
        <authorList>
            <person name="Sugita-Konishi S."/>
            <person name="Sato K."/>
            <person name="Mori E."/>
            <person name="Abe Y."/>
            <person name="Kisaki G."/>
            <person name="Hamano K."/>
            <person name="Suezawa K."/>
            <person name="Otani M."/>
            <person name="Fukuda T."/>
            <person name="Manabe T."/>
            <person name="Gomi K."/>
            <person name="Tabuchi M."/>
            <person name="Akimitsu K."/>
            <person name="Kataoka I."/>
        </authorList>
    </citation>
    <scope>NUCLEOTIDE SEQUENCE [LARGE SCALE GENOMIC DNA]</scope>
    <source>
        <strain evidence="5">cv. Fuchu</strain>
    </source>
</reference>
<dbReference type="Gene3D" id="1.25.40.10">
    <property type="entry name" value="Tetratricopeptide repeat domain"/>
    <property type="match status" value="4"/>
</dbReference>
<feature type="transmembrane region" description="Helical" evidence="3">
    <location>
        <begin position="240"/>
        <end position="263"/>
    </location>
</feature>
<dbReference type="PANTHER" id="PTHR47926">
    <property type="entry name" value="PENTATRICOPEPTIDE REPEAT-CONTAINING PROTEIN"/>
    <property type="match status" value="1"/>
</dbReference>
<dbReference type="AlphaFoldDB" id="A0A7J0DUW7"/>
<sequence>MCRLHKMLVSLKSSSHNTKHLDQILTQAITTGLIQATPTWNCILRAYAKSPTPIKAILIYNHFTNSNSIHPDSYTFPGLLKACTCLHSIPKGKEVHAHVAKLGLESDVYVQNALVHFYGSTDQIYDARLVFDKMPQRDVASWNSILAAYSSNSMFEALVLFRKMMCERIGADVITLVIILSNLAQVRGGEYGSTIHGFAIKVGFSCILNLGNALMGMYVKYKKMNEALRLFSEMGCRRGVVSYTILINGYVEIGLIDMARGIFDRMVEKDIVLWNSMIRGYVEARRPDEALLLLKKMDNEKVEPDETTVVSVLAACGSLSDLQYGRLVHRSILRNNLRRDVFVGTALIAMYSMSGSIEEAMLTFYKMVDRDVFTWTTMIEGLAHYGYVNEALKLFDQMENDGFGPNEATFVSVLAACRQSGLVNEGCLLFTKMVRIHKIQPKIEHFGCLIDLLSRAGLVDQAEEFVKIMPPGERLVAYKTLLSACMNYSKIGLGLKVADKLYRLGSEDHAVYILLSNFYALAGEWSKVAEMRRNMKSFGMVKEPGISSVEVKT</sequence>
<feature type="repeat" description="PPR" evidence="2">
    <location>
        <begin position="239"/>
        <end position="269"/>
    </location>
</feature>
<protein>
    <submittedName>
        <fullName evidence="4">Tetratricopeptide repeat (TPR)-like superfamily protein</fullName>
    </submittedName>
</protein>
<evidence type="ECO:0000313" key="4">
    <source>
        <dbReference type="EMBL" id="GFS43083.1"/>
    </source>
</evidence>
<evidence type="ECO:0000256" key="2">
    <source>
        <dbReference type="PROSITE-ProRule" id="PRU00708"/>
    </source>
</evidence>
<dbReference type="Pfam" id="PF20431">
    <property type="entry name" value="E_motif"/>
    <property type="match status" value="1"/>
</dbReference>
<dbReference type="InterPro" id="IPR046848">
    <property type="entry name" value="E_motif"/>
</dbReference>
<dbReference type="GO" id="GO:0003723">
    <property type="term" value="F:RNA binding"/>
    <property type="evidence" value="ECO:0007669"/>
    <property type="project" value="InterPro"/>
</dbReference>
<dbReference type="OrthoDB" id="185373at2759"/>
<keyword evidence="3" id="KW-0472">Membrane</keyword>
<evidence type="ECO:0000313" key="5">
    <source>
        <dbReference type="Proteomes" id="UP000585474"/>
    </source>
</evidence>
<dbReference type="FunFam" id="1.25.40.10:FF:000348">
    <property type="entry name" value="Pentatricopeptide repeat-containing protein chloroplastic"/>
    <property type="match status" value="1"/>
</dbReference>
<keyword evidence="3" id="KW-0812">Transmembrane</keyword>
<name>A0A7J0DUW7_9ERIC</name>
<keyword evidence="5" id="KW-1185">Reference proteome</keyword>
<accession>A0A7J0DUW7</accession>
<dbReference type="InterPro" id="IPR046960">
    <property type="entry name" value="PPR_At4g14850-like_plant"/>
</dbReference>
<dbReference type="FunFam" id="1.25.40.10:FF:000090">
    <property type="entry name" value="Pentatricopeptide repeat-containing protein, chloroplastic"/>
    <property type="match status" value="1"/>
</dbReference>
<feature type="transmembrane region" description="Helical" evidence="3">
    <location>
        <begin position="169"/>
        <end position="186"/>
    </location>
</feature>
<dbReference type="GO" id="GO:0009451">
    <property type="term" value="P:RNA modification"/>
    <property type="evidence" value="ECO:0007669"/>
    <property type="project" value="InterPro"/>
</dbReference>
<proteinExistence type="predicted"/>
<dbReference type="Pfam" id="PF01535">
    <property type="entry name" value="PPR"/>
    <property type="match status" value="2"/>
</dbReference>
<dbReference type="Proteomes" id="UP000585474">
    <property type="component" value="Unassembled WGS sequence"/>
</dbReference>
<feature type="repeat" description="PPR" evidence="2">
    <location>
        <begin position="270"/>
        <end position="304"/>
    </location>
</feature>